<dbReference type="InterPro" id="IPR048574">
    <property type="entry name" value="RUBY_RBDX"/>
</dbReference>
<evidence type="ECO:0000259" key="2">
    <source>
        <dbReference type="Pfam" id="PF21349"/>
    </source>
</evidence>
<dbReference type="AlphaFoldDB" id="A0A101HGA6"/>
<comment type="caution">
    <text evidence="3">The sequence shown here is derived from an EMBL/GenBank/DDBJ whole genome shotgun (WGS) entry which is preliminary data.</text>
</comment>
<organism evidence="3 4">
    <name type="scientific">candidate division WS6 bacterium 34_10</name>
    <dbReference type="NCBI Taxonomy" id="1641389"/>
    <lineage>
        <taxon>Bacteria</taxon>
        <taxon>Candidatus Dojkabacteria</taxon>
    </lineage>
</organism>
<dbReference type="Pfam" id="PF21349">
    <property type="entry name" value="RUBY_RBDX"/>
    <property type="match status" value="1"/>
</dbReference>
<name>A0A101HGA6_9BACT</name>
<proteinExistence type="predicted"/>
<dbReference type="Gene3D" id="2.20.28.10">
    <property type="match status" value="1"/>
</dbReference>
<sequence>MQELKKSNGSNSDTSSLNTASSNPDTPVVNEKNTLNPEDLDERWLRWKCLKCGFVYEGVKPVNICPKCGNEDPDLFDDAC</sequence>
<protein>
    <recommendedName>
        <fullName evidence="2">Rubrerythrin rubredoxin-like domain-containing protein</fullName>
    </recommendedName>
</protein>
<feature type="domain" description="Rubrerythrin rubredoxin-like" evidence="2">
    <location>
        <begin position="47"/>
        <end position="70"/>
    </location>
</feature>
<evidence type="ECO:0000313" key="3">
    <source>
        <dbReference type="EMBL" id="KUK76352.1"/>
    </source>
</evidence>
<evidence type="ECO:0000256" key="1">
    <source>
        <dbReference type="SAM" id="MobiDB-lite"/>
    </source>
</evidence>
<dbReference type="EMBL" id="LGGO01000165">
    <property type="protein sequence ID" value="KUK76352.1"/>
    <property type="molecule type" value="Genomic_DNA"/>
</dbReference>
<dbReference type="SUPFAM" id="SSF57802">
    <property type="entry name" value="Rubredoxin-like"/>
    <property type="match status" value="1"/>
</dbReference>
<feature type="region of interest" description="Disordered" evidence="1">
    <location>
        <begin position="1"/>
        <end position="37"/>
    </location>
</feature>
<accession>A0A101HGA6</accession>
<dbReference type="Proteomes" id="UP000053904">
    <property type="component" value="Unassembled WGS sequence"/>
</dbReference>
<gene>
    <name evidence="3" type="ORF">XD93_0972</name>
</gene>
<feature type="compositionally biased region" description="Polar residues" evidence="1">
    <location>
        <begin position="7"/>
        <end position="36"/>
    </location>
</feature>
<evidence type="ECO:0000313" key="4">
    <source>
        <dbReference type="Proteomes" id="UP000053904"/>
    </source>
</evidence>
<reference evidence="4" key="1">
    <citation type="journal article" date="2015" name="MBio">
        <title>Genome-Resolved Metagenomic Analysis Reveals Roles for Candidate Phyla and Other Microbial Community Members in Biogeochemical Transformations in Oil Reservoirs.</title>
        <authorList>
            <person name="Hu P."/>
            <person name="Tom L."/>
            <person name="Singh A."/>
            <person name="Thomas B.C."/>
            <person name="Baker B.J."/>
            <person name="Piceno Y.M."/>
            <person name="Andersen G.L."/>
            <person name="Banfield J.F."/>
        </authorList>
    </citation>
    <scope>NUCLEOTIDE SEQUENCE [LARGE SCALE GENOMIC DNA]</scope>
</reference>